<dbReference type="Proteomes" id="UP000735302">
    <property type="component" value="Unassembled WGS sequence"/>
</dbReference>
<name>A0AAV3XFT1_9GAST</name>
<dbReference type="EMBL" id="BLXT01000403">
    <property type="protein sequence ID" value="GFN76535.1"/>
    <property type="molecule type" value="Genomic_DNA"/>
</dbReference>
<gene>
    <name evidence="1" type="ORF">PoB_000304100</name>
</gene>
<proteinExistence type="predicted"/>
<accession>A0AAV3XFT1</accession>
<reference evidence="1 2" key="1">
    <citation type="journal article" date="2021" name="Elife">
        <title>Chloroplast acquisition without the gene transfer in kleptoplastic sea slugs, Plakobranchus ocellatus.</title>
        <authorList>
            <person name="Maeda T."/>
            <person name="Takahashi S."/>
            <person name="Yoshida T."/>
            <person name="Shimamura S."/>
            <person name="Takaki Y."/>
            <person name="Nagai Y."/>
            <person name="Toyoda A."/>
            <person name="Suzuki Y."/>
            <person name="Arimoto A."/>
            <person name="Ishii H."/>
            <person name="Satoh N."/>
            <person name="Nishiyama T."/>
            <person name="Hasebe M."/>
            <person name="Maruyama T."/>
            <person name="Minagawa J."/>
            <person name="Obokata J."/>
            <person name="Shigenobu S."/>
        </authorList>
    </citation>
    <scope>NUCLEOTIDE SEQUENCE [LARGE SCALE GENOMIC DNA]</scope>
</reference>
<evidence type="ECO:0000313" key="1">
    <source>
        <dbReference type="EMBL" id="GFN76535.1"/>
    </source>
</evidence>
<evidence type="ECO:0000313" key="2">
    <source>
        <dbReference type="Proteomes" id="UP000735302"/>
    </source>
</evidence>
<organism evidence="1 2">
    <name type="scientific">Plakobranchus ocellatus</name>
    <dbReference type="NCBI Taxonomy" id="259542"/>
    <lineage>
        <taxon>Eukaryota</taxon>
        <taxon>Metazoa</taxon>
        <taxon>Spiralia</taxon>
        <taxon>Lophotrochozoa</taxon>
        <taxon>Mollusca</taxon>
        <taxon>Gastropoda</taxon>
        <taxon>Heterobranchia</taxon>
        <taxon>Euthyneura</taxon>
        <taxon>Panpulmonata</taxon>
        <taxon>Sacoglossa</taxon>
        <taxon>Placobranchoidea</taxon>
        <taxon>Plakobranchidae</taxon>
        <taxon>Plakobranchus</taxon>
    </lineage>
</organism>
<dbReference type="AlphaFoldDB" id="A0AAV3XFT1"/>
<keyword evidence="2" id="KW-1185">Reference proteome</keyword>
<comment type="caution">
    <text evidence="1">The sequence shown here is derived from an EMBL/GenBank/DDBJ whole genome shotgun (WGS) entry which is preliminary data.</text>
</comment>
<protein>
    <submittedName>
        <fullName evidence="1">Uncharacterized protein</fullName>
    </submittedName>
</protein>
<sequence>MKKLPGLGFKSRTSHITANCTYRMSHRSSHPKLVVDPPIIPGRPLTFEVCLHLSEPWLPSTWRHRHGETAWTADDNPRLIKGRGQLCNAELRGFITKLKNYLPKCVMRSSHPACTPWYGKPIKGRPKELKKASTTSRCPST</sequence>